<organism evidence="1 2">
    <name type="scientific">Panagrolaimus davidi</name>
    <dbReference type="NCBI Taxonomy" id="227884"/>
    <lineage>
        <taxon>Eukaryota</taxon>
        <taxon>Metazoa</taxon>
        <taxon>Ecdysozoa</taxon>
        <taxon>Nematoda</taxon>
        <taxon>Chromadorea</taxon>
        <taxon>Rhabditida</taxon>
        <taxon>Tylenchina</taxon>
        <taxon>Panagrolaimomorpha</taxon>
        <taxon>Panagrolaimoidea</taxon>
        <taxon>Panagrolaimidae</taxon>
        <taxon>Panagrolaimus</taxon>
    </lineage>
</organism>
<evidence type="ECO:0000313" key="1">
    <source>
        <dbReference type="Proteomes" id="UP000887578"/>
    </source>
</evidence>
<dbReference type="WBParaSite" id="PDA_v2.g31463.t1">
    <property type="protein sequence ID" value="PDA_v2.g31463.t1"/>
    <property type="gene ID" value="PDA_v2.g31463"/>
</dbReference>
<sequence>MVVLIEEILGEIFRQIGDISGTSNDSKKKPKNEDSKNDVANFMLSGQKPLEVALKFFGSTNTAILTEEHVELVTDKDESVKFQPDDLISIEAIKDVLQTSIKKLECKKFNEKQVEFWNALKSLCE</sequence>
<accession>A0A914QND7</accession>
<proteinExistence type="predicted"/>
<name>A0A914QND7_9BILA</name>
<reference evidence="2" key="1">
    <citation type="submission" date="2022-11" db="UniProtKB">
        <authorList>
            <consortium name="WormBaseParasite"/>
        </authorList>
    </citation>
    <scope>IDENTIFICATION</scope>
</reference>
<protein>
    <submittedName>
        <fullName evidence="2">Uncharacterized protein</fullName>
    </submittedName>
</protein>
<dbReference type="AlphaFoldDB" id="A0A914QND7"/>
<dbReference type="Proteomes" id="UP000887578">
    <property type="component" value="Unplaced"/>
</dbReference>
<evidence type="ECO:0000313" key="2">
    <source>
        <dbReference type="WBParaSite" id="PDA_v2.g31463.t1"/>
    </source>
</evidence>
<keyword evidence="1" id="KW-1185">Reference proteome</keyword>